<sequence>MRLAVLTLGAAGFIGLTAVAAPAAVRSDPAPSAEDVARGREQVRERAAKVGRTKARLAQAGGELERLASTAALAVERYNGELVKLGQARRAHAEAQHRVAEAARRVGAAQTELAGFAADAYRANTGFSSWSAVVAGEGGPQGFMDRAGIVEMLAKRRAGAFQRVEVARNVATLFQRQARAAYDEQHRATERSDGARRAAESAVALQQTTVQGIEDEKRRLEKSLGRAQARAAELARERQAALERAEERRLREALKAKTEGDVPSSALSGSSRGAVAARAALRWLGTPYSWGGGNASGPSYGIAHGSRIHGFDCSGLALYAWSRAGVELDHWTGTQWTSGPRIPLDRLRKGDLVFFAHNTSDPDTIHHVGIFIGEGRMVEAPYTGARVRVSSIHRNGLIGATRPAG</sequence>
<evidence type="ECO:0000256" key="3">
    <source>
        <dbReference type="ARBA" id="ARBA00022801"/>
    </source>
</evidence>
<feature type="domain" description="NlpC/P60" evidence="7">
    <location>
        <begin position="270"/>
        <end position="405"/>
    </location>
</feature>
<dbReference type="PANTHER" id="PTHR47359:SF3">
    <property type="entry name" value="NLP_P60 DOMAIN-CONTAINING PROTEIN-RELATED"/>
    <property type="match status" value="1"/>
</dbReference>
<feature type="coiled-coil region" evidence="5">
    <location>
        <begin position="210"/>
        <end position="244"/>
    </location>
</feature>
<keyword evidence="2" id="KW-0645">Protease</keyword>
<evidence type="ECO:0000256" key="5">
    <source>
        <dbReference type="SAM" id="Coils"/>
    </source>
</evidence>
<organism evidence="8 9">
    <name type="scientific">Actinomadura rugatobispora</name>
    <dbReference type="NCBI Taxonomy" id="1994"/>
    <lineage>
        <taxon>Bacteria</taxon>
        <taxon>Bacillati</taxon>
        <taxon>Actinomycetota</taxon>
        <taxon>Actinomycetes</taxon>
        <taxon>Streptosporangiales</taxon>
        <taxon>Thermomonosporaceae</taxon>
        <taxon>Actinomadura</taxon>
    </lineage>
</organism>
<dbReference type="PANTHER" id="PTHR47359">
    <property type="entry name" value="PEPTIDOGLYCAN DL-ENDOPEPTIDASE CWLO"/>
    <property type="match status" value="1"/>
</dbReference>
<dbReference type="Proteomes" id="UP001596074">
    <property type="component" value="Unassembled WGS sequence"/>
</dbReference>
<evidence type="ECO:0000256" key="4">
    <source>
        <dbReference type="ARBA" id="ARBA00022807"/>
    </source>
</evidence>
<evidence type="ECO:0000256" key="2">
    <source>
        <dbReference type="ARBA" id="ARBA00022670"/>
    </source>
</evidence>
<accession>A0ABW1A4Z4</accession>
<keyword evidence="6" id="KW-0732">Signal</keyword>
<keyword evidence="4" id="KW-0788">Thiol protease</keyword>
<dbReference type="InterPro" id="IPR038765">
    <property type="entry name" value="Papain-like_cys_pep_sf"/>
</dbReference>
<gene>
    <name evidence="8" type="ORF">ACFPZN_33720</name>
</gene>
<evidence type="ECO:0000256" key="6">
    <source>
        <dbReference type="SAM" id="SignalP"/>
    </source>
</evidence>
<comment type="similarity">
    <text evidence="1">Belongs to the peptidase C40 family.</text>
</comment>
<reference evidence="9" key="1">
    <citation type="journal article" date="2019" name="Int. J. Syst. Evol. Microbiol.">
        <title>The Global Catalogue of Microorganisms (GCM) 10K type strain sequencing project: providing services to taxonomists for standard genome sequencing and annotation.</title>
        <authorList>
            <consortium name="The Broad Institute Genomics Platform"/>
            <consortium name="The Broad Institute Genome Sequencing Center for Infectious Disease"/>
            <person name="Wu L."/>
            <person name="Ma J."/>
        </authorList>
    </citation>
    <scope>NUCLEOTIDE SEQUENCE [LARGE SCALE GENOMIC DNA]</scope>
    <source>
        <strain evidence="9">KCTC 42087</strain>
    </source>
</reference>
<name>A0ABW1A4Z4_9ACTN</name>
<evidence type="ECO:0000313" key="8">
    <source>
        <dbReference type="EMBL" id="MFC5750610.1"/>
    </source>
</evidence>
<keyword evidence="9" id="KW-1185">Reference proteome</keyword>
<keyword evidence="3" id="KW-0378">Hydrolase</keyword>
<evidence type="ECO:0000259" key="7">
    <source>
        <dbReference type="PROSITE" id="PS51935"/>
    </source>
</evidence>
<keyword evidence="5" id="KW-0175">Coiled coil</keyword>
<dbReference type="SUPFAM" id="SSF54001">
    <property type="entry name" value="Cysteine proteinases"/>
    <property type="match status" value="1"/>
</dbReference>
<dbReference type="PROSITE" id="PS51935">
    <property type="entry name" value="NLPC_P60"/>
    <property type="match status" value="1"/>
</dbReference>
<comment type="caution">
    <text evidence="8">The sequence shown here is derived from an EMBL/GenBank/DDBJ whole genome shotgun (WGS) entry which is preliminary data.</text>
</comment>
<dbReference type="RefSeq" id="WP_378286361.1">
    <property type="nucleotide sequence ID" value="NZ_JBHSON010000056.1"/>
</dbReference>
<dbReference type="InterPro" id="IPR000064">
    <property type="entry name" value="NLP_P60_dom"/>
</dbReference>
<protein>
    <submittedName>
        <fullName evidence="8">NlpC/P60 family protein</fullName>
    </submittedName>
</protein>
<dbReference type="Gene3D" id="3.90.1720.10">
    <property type="entry name" value="endopeptidase domain like (from Nostoc punctiforme)"/>
    <property type="match status" value="1"/>
</dbReference>
<feature type="chain" id="PRO_5047461420" evidence="6">
    <location>
        <begin position="21"/>
        <end position="405"/>
    </location>
</feature>
<evidence type="ECO:0000313" key="9">
    <source>
        <dbReference type="Proteomes" id="UP001596074"/>
    </source>
</evidence>
<feature type="signal peptide" evidence="6">
    <location>
        <begin position="1"/>
        <end position="20"/>
    </location>
</feature>
<proteinExistence type="inferred from homology"/>
<dbReference type="EMBL" id="JBHSON010000056">
    <property type="protein sequence ID" value="MFC5750610.1"/>
    <property type="molecule type" value="Genomic_DNA"/>
</dbReference>
<evidence type="ECO:0000256" key="1">
    <source>
        <dbReference type="ARBA" id="ARBA00007074"/>
    </source>
</evidence>
<dbReference type="Pfam" id="PF00877">
    <property type="entry name" value="NLPC_P60"/>
    <property type="match status" value="1"/>
</dbReference>
<dbReference type="InterPro" id="IPR051794">
    <property type="entry name" value="PG_Endopeptidase_C40"/>
</dbReference>